<evidence type="ECO:0000313" key="2">
    <source>
        <dbReference type="EMBL" id="EJU03253.1"/>
    </source>
</evidence>
<gene>
    <name evidence="2" type="ORF">DACRYDRAFT_15120</name>
</gene>
<reference evidence="2 3" key="1">
    <citation type="journal article" date="2012" name="Science">
        <title>The Paleozoic origin of enzymatic lignin decomposition reconstructed from 31 fungal genomes.</title>
        <authorList>
            <person name="Floudas D."/>
            <person name="Binder M."/>
            <person name="Riley R."/>
            <person name="Barry K."/>
            <person name="Blanchette R.A."/>
            <person name="Henrissat B."/>
            <person name="Martinez A.T."/>
            <person name="Otillar R."/>
            <person name="Spatafora J.W."/>
            <person name="Yadav J.S."/>
            <person name="Aerts A."/>
            <person name="Benoit I."/>
            <person name="Boyd A."/>
            <person name="Carlson A."/>
            <person name="Copeland A."/>
            <person name="Coutinho P.M."/>
            <person name="de Vries R.P."/>
            <person name="Ferreira P."/>
            <person name="Findley K."/>
            <person name="Foster B."/>
            <person name="Gaskell J."/>
            <person name="Glotzer D."/>
            <person name="Gorecki P."/>
            <person name="Heitman J."/>
            <person name="Hesse C."/>
            <person name="Hori C."/>
            <person name="Igarashi K."/>
            <person name="Jurgens J.A."/>
            <person name="Kallen N."/>
            <person name="Kersten P."/>
            <person name="Kohler A."/>
            <person name="Kuees U."/>
            <person name="Kumar T.K.A."/>
            <person name="Kuo A."/>
            <person name="LaButti K."/>
            <person name="Larrondo L.F."/>
            <person name="Lindquist E."/>
            <person name="Ling A."/>
            <person name="Lombard V."/>
            <person name="Lucas S."/>
            <person name="Lundell T."/>
            <person name="Martin R."/>
            <person name="McLaughlin D.J."/>
            <person name="Morgenstern I."/>
            <person name="Morin E."/>
            <person name="Murat C."/>
            <person name="Nagy L.G."/>
            <person name="Nolan M."/>
            <person name="Ohm R.A."/>
            <person name="Patyshakuliyeva A."/>
            <person name="Rokas A."/>
            <person name="Ruiz-Duenas F.J."/>
            <person name="Sabat G."/>
            <person name="Salamov A."/>
            <person name="Samejima M."/>
            <person name="Schmutz J."/>
            <person name="Slot J.C."/>
            <person name="St John F."/>
            <person name="Stenlid J."/>
            <person name="Sun H."/>
            <person name="Sun S."/>
            <person name="Syed K."/>
            <person name="Tsang A."/>
            <person name="Wiebenga A."/>
            <person name="Young D."/>
            <person name="Pisabarro A."/>
            <person name="Eastwood D.C."/>
            <person name="Martin F."/>
            <person name="Cullen D."/>
            <person name="Grigoriev I.V."/>
            <person name="Hibbett D.S."/>
        </authorList>
    </citation>
    <scope>NUCLEOTIDE SEQUENCE [LARGE SCALE GENOMIC DNA]</scope>
    <source>
        <strain evidence="2 3">DJM-731 SS1</strain>
    </source>
</reference>
<name>M5GEH3_DACPD</name>
<dbReference type="HOGENOM" id="CLU_657242_0_0_1"/>
<evidence type="ECO:0000256" key="1">
    <source>
        <dbReference type="SAM" id="MobiDB-lite"/>
    </source>
</evidence>
<dbReference type="EMBL" id="JH795860">
    <property type="protein sequence ID" value="EJU03253.1"/>
    <property type="molecule type" value="Genomic_DNA"/>
</dbReference>
<dbReference type="Proteomes" id="UP000030653">
    <property type="component" value="Unassembled WGS sequence"/>
</dbReference>
<dbReference type="GeneID" id="63686137"/>
<keyword evidence="3" id="KW-1185">Reference proteome</keyword>
<evidence type="ECO:0000313" key="3">
    <source>
        <dbReference type="Proteomes" id="UP000030653"/>
    </source>
</evidence>
<proteinExistence type="predicted"/>
<dbReference type="RefSeq" id="XP_040630147.1">
    <property type="nucleotide sequence ID" value="XM_040771075.1"/>
</dbReference>
<accession>M5GEH3</accession>
<protein>
    <submittedName>
        <fullName evidence="2">Uncharacterized protein</fullName>
    </submittedName>
</protein>
<dbReference type="AlphaFoldDB" id="M5GEH3"/>
<feature type="region of interest" description="Disordered" evidence="1">
    <location>
        <begin position="92"/>
        <end position="113"/>
    </location>
</feature>
<sequence>MSGLLKAAKKKANTVSQAVNWKKVDEEKHAYHYKLHRDVVAAELAQAEDGLLQAGTDLLTNSSPIDNLTLSASASVAGAIAAMSAIAEQATHGGEVNKEAEDEGDPTTVTMAPSTGPAMKVVNVMHKKKQVKLTVAEKKELEHLAAISYKATAGCILCCHLCDTTVDCLNGGGNVCIAMTHVMLWMCSSCFQAFGNSCTTHKAQKIACSLFWLLLLVDSPTMWCGVEDRVMITLSSYYTLHEVTTVQFCQINFNMESHSNNPPTCCGTGDHHPNLNTKYAPTLAEAGAGDHHPIFDTKDSPALAIVVAGYCHLSDPELDHCKVQAYMQTYMHMTGFLEACFNVADVIGLCTGCEDIRSKVNEGFDAAINARCIKAQEQGAQIGHTIVCCLEAPADCVDAALKGMYHLWNPCVSHIISV</sequence>
<organism evidence="2 3">
    <name type="scientific">Dacryopinax primogenitus (strain DJM 731)</name>
    <name type="common">Brown rot fungus</name>
    <dbReference type="NCBI Taxonomy" id="1858805"/>
    <lineage>
        <taxon>Eukaryota</taxon>
        <taxon>Fungi</taxon>
        <taxon>Dikarya</taxon>
        <taxon>Basidiomycota</taxon>
        <taxon>Agaricomycotina</taxon>
        <taxon>Dacrymycetes</taxon>
        <taxon>Dacrymycetales</taxon>
        <taxon>Dacrymycetaceae</taxon>
        <taxon>Dacryopinax</taxon>
    </lineage>
</organism>